<dbReference type="SUPFAM" id="SSF52540">
    <property type="entry name" value="P-loop containing nucleoside triphosphate hydrolases"/>
    <property type="match status" value="1"/>
</dbReference>
<dbReference type="EMBL" id="KV417497">
    <property type="protein sequence ID" value="KZP29727.1"/>
    <property type="molecule type" value="Genomic_DNA"/>
</dbReference>
<sequence length="169" mass="18251">MPGLGKSQLALKYANTSFRTGPPGRHHPDQAARITAARHCLKHSDQYGFLKWLIILNDVTVATVPFLRESLPRQNSHGSILFTTRTADIAQAMTSVAGEQHPVHQLNALSLEQSAALLLTRAGIQSRASADLDSAKGFVRRIGCLPLAVEQAGLYMKRNGLTGAGQLET</sequence>
<dbReference type="Proteomes" id="UP000076532">
    <property type="component" value="Unassembled WGS sequence"/>
</dbReference>
<dbReference type="OrthoDB" id="1658288at2759"/>
<name>A0A166SQY2_9AGAM</name>
<gene>
    <name evidence="1" type="ORF">FIBSPDRAFT_851344</name>
</gene>
<dbReference type="InterPro" id="IPR027417">
    <property type="entry name" value="P-loop_NTPase"/>
</dbReference>
<reference evidence="1 2" key="1">
    <citation type="journal article" date="2016" name="Mol. Biol. Evol.">
        <title>Comparative Genomics of Early-Diverging Mushroom-Forming Fungi Provides Insights into the Origins of Lignocellulose Decay Capabilities.</title>
        <authorList>
            <person name="Nagy L.G."/>
            <person name="Riley R."/>
            <person name="Tritt A."/>
            <person name="Adam C."/>
            <person name="Daum C."/>
            <person name="Floudas D."/>
            <person name="Sun H."/>
            <person name="Yadav J.S."/>
            <person name="Pangilinan J."/>
            <person name="Larsson K.H."/>
            <person name="Matsuura K."/>
            <person name="Barry K."/>
            <person name="Labutti K."/>
            <person name="Kuo R."/>
            <person name="Ohm R.A."/>
            <person name="Bhattacharya S.S."/>
            <person name="Shirouzu T."/>
            <person name="Yoshinaga Y."/>
            <person name="Martin F.M."/>
            <person name="Grigoriev I.V."/>
            <person name="Hibbett D.S."/>
        </authorList>
    </citation>
    <scope>NUCLEOTIDE SEQUENCE [LARGE SCALE GENOMIC DNA]</scope>
    <source>
        <strain evidence="1 2">CBS 109695</strain>
    </source>
</reference>
<accession>A0A166SQY2</accession>
<evidence type="ECO:0000313" key="1">
    <source>
        <dbReference type="EMBL" id="KZP29727.1"/>
    </source>
</evidence>
<dbReference type="AlphaFoldDB" id="A0A166SQY2"/>
<organism evidence="1 2">
    <name type="scientific">Athelia psychrophila</name>
    <dbReference type="NCBI Taxonomy" id="1759441"/>
    <lineage>
        <taxon>Eukaryota</taxon>
        <taxon>Fungi</taxon>
        <taxon>Dikarya</taxon>
        <taxon>Basidiomycota</taxon>
        <taxon>Agaricomycotina</taxon>
        <taxon>Agaricomycetes</taxon>
        <taxon>Agaricomycetidae</taxon>
        <taxon>Atheliales</taxon>
        <taxon>Atheliaceae</taxon>
        <taxon>Athelia</taxon>
    </lineage>
</organism>
<feature type="non-terminal residue" evidence="1">
    <location>
        <position position="1"/>
    </location>
</feature>
<evidence type="ECO:0000313" key="2">
    <source>
        <dbReference type="Proteomes" id="UP000076532"/>
    </source>
</evidence>
<feature type="non-terminal residue" evidence="1">
    <location>
        <position position="169"/>
    </location>
</feature>
<keyword evidence="2" id="KW-1185">Reference proteome</keyword>
<dbReference type="GO" id="GO:0043531">
    <property type="term" value="F:ADP binding"/>
    <property type="evidence" value="ECO:0007669"/>
    <property type="project" value="InterPro"/>
</dbReference>
<proteinExistence type="predicted"/>
<protein>
    <submittedName>
        <fullName evidence="1">Uncharacterized protein</fullName>
    </submittedName>
</protein>